<gene>
    <name evidence="1" type="ORF">SE16_02015</name>
</gene>
<evidence type="ECO:0000313" key="1">
    <source>
        <dbReference type="EMBL" id="KPL89274.1"/>
    </source>
</evidence>
<dbReference type="Proteomes" id="UP000050502">
    <property type="component" value="Unassembled WGS sequence"/>
</dbReference>
<accession>A0A0N8GSH0</accession>
<dbReference type="EMBL" id="LGKN01000003">
    <property type="protein sequence ID" value="KPL89274.1"/>
    <property type="molecule type" value="Genomic_DNA"/>
</dbReference>
<organism evidence="1 2">
    <name type="scientific">Ardenticatena maritima</name>
    <dbReference type="NCBI Taxonomy" id="872965"/>
    <lineage>
        <taxon>Bacteria</taxon>
        <taxon>Bacillati</taxon>
        <taxon>Chloroflexota</taxon>
        <taxon>Ardenticatenia</taxon>
        <taxon>Ardenticatenales</taxon>
        <taxon>Ardenticatenaceae</taxon>
        <taxon>Ardenticatena</taxon>
    </lineage>
</organism>
<evidence type="ECO:0000313" key="2">
    <source>
        <dbReference type="Proteomes" id="UP000050502"/>
    </source>
</evidence>
<comment type="caution">
    <text evidence="1">The sequence shown here is derived from an EMBL/GenBank/DDBJ whole genome shotgun (WGS) entry which is preliminary data.</text>
</comment>
<name>A0A0N8GSH0_9CHLR</name>
<reference evidence="1 2" key="1">
    <citation type="submission" date="2015-07" db="EMBL/GenBank/DDBJ databases">
        <title>Whole genome sequence of Ardenticatena maritima DSM 23922.</title>
        <authorList>
            <person name="Hemp J."/>
            <person name="Ward L.M."/>
            <person name="Pace L.A."/>
            <person name="Fischer W.W."/>
        </authorList>
    </citation>
    <scope>NUCLEOTIDE SEQUENCE [LARGE SCALE GENOMIC DNA]</scope>
    <source>
        <strain evidence="1 2">110S</strain>
    </source>
</reference>
<sequence>MRVKPYIGAIVFLLLFTTACGLMEREKTKPLLPNFTMERIKDGYSLALSEAREWSHKAYLESVDAIYRRDREEWKISKASYTFVDKDTKTYIVIEINKAEGELLITPPGRIGVSTSIVTTSQFYLERNKDETEALYKSIAILGDMTEKCGIEKVIIAGAPYAYQGWDVRFVNPRWITLSPLFLAEIYVNAETGDIVRRDLSNLWKICNTK</sequence>
<protein>
    <submittedName>
        <fullName evidence="1">Uncharacterized protein</fullName>
    </submittedName>
</protein>
<dbReference type="RefSeq" id="WP_054492637.1">
    <property type="nucleotide sequence ID" value="NZ_BBZA01000077.1"/>
</dbReference>
<dbReference type="AlphaFoldDB" id="A0A0N8GSH0"/>
<proteinExistence type="predicted"/>
<dbReference type="PROSITE" id="PS51257">
    <property type="entry name" value="PROKAR_LIPOPROTEIN"/>
    <property type="match status" value="1"/>
</dbReference>